<sequence>MFQVVFQENELIFPVAAPITFTIARIGIEDVVEDDKMDIAVVKSIIRAAKILFEGFIRKFIGWSVVIHIVVAHHVIPR</sequence>
<name>A0A645FLA4_9ZZZZ</name>
<organism evidence="1">
    <name type="scientific">bioreactor metagenome</name>
    <dbReference type="NCBI Taxonomy" id="1076179"/>
    <lineage>
        <taxon>unclassified sequences</taxon>
        <taxon>metagenomes</taxon>
        <taxon>ecological metagenomes</taxon>
    </lineage>
</organism>
<proteinExistence type="predicted"/>
<comment type="caution">
    <text evidence="1">The sequence shown here is derived from an EMBL/GenBank/DDBJ whole genome shotgun (WGS) entry which is preliminary data.</text>
</comment>
<reference evidence="1" key="1">
    <citation type="submission" date="2019-08" db="EMBL/GenBank/DDBJ databases">
        <authorList>
            <person name="Kucharzyk K."/>
            <person name="Murdoch R.W."/>
            <person name="Higgins S."/>
            <person name="Loffler F."/>
        </authorList>
    </citation>
    <scope>NUCLEOTIDE SEQUENCE</scope>
</reference>
<protein>
    <submittedName>
        <fullName evidence="1">Uncharacterized protein</fullName>
    </submittedName>
</protein>
<dbReference type="AlphaFoldDB" id="A0A645FLA4"/>
<gene>
    <name evidence="1" type="ORF">SDC9_161783</name>
</gene>
<accession>A0A645FLA4</accession>
<dbReference type="EMBL" id="VSSQ01061085">
    <property type="protein sequence ID" value="MPN14456.1"/>
    <property type="molecule type" value="Genomic_DNA"/>
</dbReference>
<evidence type="ECO:0000313" key="1">
    <source>
        <dbReference type="EMBL" id="MPN14456.1"/>
    </source>
</evidence>